<evidence type="ECO:0000256" key="6">
    <source>
        <dbReference type="ARBA" id="ARBA00038095"/>
    </source>
</evidence>
<gene>
    <name evidence="12" type="ORF">A1355_03350</name>
</gene>
<comment type="pathway">
    <text evidence="1">Lipid metabolism.</text>
</comment>
<organism evidence="12 13">
    <name type="scientific">Methylomonas koyamae</name>
    <dbReference type="NCBI Taxonomy" id="702114"/>
    <lineage>
        <taxon>Bacteria</taxon>
        <taxon>Pseudomonadati</taxon>
        <taxon>Pseudomonadota</taxon>
        <taxon>Gammaproteobacteria</taxon>
        <taxon>Methylococcales</taxon>
        <taxon>Methylococcaceae</taxon>
        <taxon>Methylomonas</taxon>
    </lineage>
</organism>
<evidence type="ECO:0000256" key="5">
    <source>
        <dbReference type="ARBA" id="ARBA00023315"/>
    </source>
</evidence>
<feature type="domain" description="Phospholipid/glycerol acyltransferase" evidence="11">
    <location>
        <begin position="80"/>
        <end position="198"/>
    </location>
</feature>
<evidence type="ECO:0000313" key="12">
    <source>
        <dbReference type="EMBL" id="OAI19995.1"/>
    </source>
</evidence>
<name>A0A177NPU2_9GAMM</name>
<evidence type="ECO:0000256" key="10">
    <source>
        <dbReference type="ARBA" id="ARBA00047785"/>
    </source>
</evidence>
<protein>
    <recommendedName>
        <fullName evidence="8">L-ornithine N(alpha)-acyltransferase</fullName>
        <ecNumber evidence="7">2.3.2.30</ecNumber>
    </recommendedName>
</protein>
<dbReference type="SUPFAM" id="SSF55729">
    <property type="entry name" value="Acyl-CoA N-acyltransferases (Nat)"/>
    <property type="match status" value="1"/>
</dbReference>
<evidence type="ECO:0000259" key="11">
    <source>
        <dbReference type="SMART" id="SM00563"/>
    </source>
</evidence>
<dbReference type="GO" id="GO:0006629">
    <property type="term" value="P:lipid metabolic process"/>
    <property type="evidence" value="ECO:0007669"/>
    <property type="project" value="UniProtKB-KW"/>
</dbReference>
<evidence type="ECO:0000256" key="9">
    <source>
        <dbReference type="ARBA" id="ARBA00045724"/>
    </source>
</evidence>
<evidence type="ECO:0000256" key="1">
    <source>
        <dbReference type="ARBA" id="ARBA00005189"/>
    </source>
</evidence>
<dbReference type="PANTHER" id="PTHR37323:SF1">
    <property type="entry name" value="L-ORNITHINE N(ALPHA)-ACYLTRANSFERASE"/>
    <property type="match status" value="1"/>
</dbReference>
<comment type="catalytic activity">
    <reaction evidence="10">
        <text>a (3R)-hydroxyacyl-[ACP] + L-ornithine = a lyso-ornithine lipid + holo-[ACP] + H(+)</text>
        <dbReference type="Rhea" id="RHEA:20633"/>
        <dbReference type="Rhea" id="RHEA-COMP:9685"/>
        <dbReference type="Rhea" id="RHEA-COMP:9945"/>
        <dbReference type="ChEBI" id="CHEBI:15378"/>
        <dbReference type="ChEBI" id="CHEBI:46911"/>
        <dbReference type="ChEBI" id="CHEBI:64479"/>
        <dbReference type="ChEBI" id="CHEBI:78827"/>
        <dbReference type="ChEBI" id="CHEBI:138482"/>
        <dbReference type="EC" id="2.3.2.30"/>
    </reaction>
    <physiologicalReaction direction="left-to-right" evidence="10">
        <dbReference type="Rhea" id="RHEA:20634"/>
    </physiologicalReaction>
</comment>
<evidence type="ECO:0000256" key="2">
    <source>
        <dbReference type="ARBA" id="ARBA00022516"/>
    </source>
</evidence>
<dbReference type="Pfam" id="PF19576">
    <property type="entry name" value="Acyltransf_2"/>
    <property type="match status" value="1"/>
</dbReference>
<comment type="caution">
    <text evidence="12">The sequence shown here is derived from an EMBL/GenBank/DDBJ whole genome shotgun (WGS) entry which is preliminary data.</text>
</comment>
<dbReference type="EC" id="2.3.2.30" evidence="7"/>
<dbReference type="RefSeq" id="WP_064027587.1">
    <property type="nucleotide sequence ID" value="NZ_LUUK01000151.1"/>
</dbReference>
<keyword evidence="4" id="KW-0443">Lipid metabolism</keyword>
<sequence>MIDAERILHETYPDLKLGKDNKLLLKALKKLIHEDDFNDVIRKNQHLRGFAFLDKLLNYFKFSYQVGNESYNNIPAEGRLLIVANHPIGTLDGLALVKLIRSVRPDVRIVANRLLYHMEPLQSIFLPVDVLSEQKNLKNTYKIMLDALENEEAIIFFPAGEVSRITPKGIRDGKWQTGFLKLARKAQCPILPIHIKAKNSALFYSMSTLYKPLGTFLLVKEMFNKKGQEISFRVGAPIPYQAYAETEQTNKQLSQRFRKHVQNLGKKNQLALFDTVATVVHPSDTKAIKKALFQARLLGETRDGKKIFLYEFRDDCPVMREIARLRELTFRTVEEGTGLALDLDKFDVYYSHIVLWDDNDLEIVGAYRVGDGPRILANHGVEGFYSQTLFDLKSEFADYLPNSLELGRSFVQPRYWGQHSLEYLWYGIGAYLRERPDIKYLFGPVSISNAYPYAAKELIVGFYRQQFGATLPHAIARMPFTISETGQNFAAAEFAGDYSTSFKILNSELKKLGVKVPTLYKQYVELCVDNGCHFIDFNIDPDFNNCIDSLIMVEVDKIAPKKRQRYIERSLAG</sequence>
<comment type="similarity">
    <text evidence="6">Belongs to the acetyltransferase family. OlsB subfamily.</text>
</comment>
<dbReference type="OrthoDB" id="1113830at2"/>
<dbReference type="Gene3D" id="3.40.630.30">
    <property type="match status" value="1"/>
</dbReference>
<dbReference type="InterPro" id="IPR045746">
    <property type="entry name" value="ACT14924-like_Acyltransf_dom"/>
</dbReference>
<dbReference type="GO" id="GO:0043810">
    <property type="term" value="F:ornithine-acyl [acyl carrier protein] N-acyltransferase activity"/>
    <property type="evidence" value="ECO:0007669"/>
    <property type="project" value="UniProtKB-EC"/>
</dbReference>
<dbReference type="AlphaFoldDB" id="A0A177NPU2"/>
<dbReference type="Proteomes" id="UP000077628">
    <property type="component" value="Unassembled WGS sequence"/>
</dbReference>
<dbReference type="Pfam" id="PF13444">
    <property type="entry name" value="Acetyltransf_5"/>
    <property type="match status" value="1"/>
</dbReference>
<dbReference type="InterPro" id="IPR052351">
    <property type="entry name" value="Ornithine_N-alpha-AT"/>
</dbReference>
<evidence type="ECO:0000256" key="7">
    <source>
        <dbReference type="ARBA" id="ARBA00039058"/>
    </source>
</evidence>
<dbReference type="PANTHER" id="PTHR37323">
    <property type="entry name" value="GCN5-RELATED N-ACETYLTRANSFERASE"/>
    <property type="match status" value="1"/>
</dbReference>
<keyword evidence="3 12" id="KW-0808">Transferase</keyword>
<dbReference type="STRING" id="702114.A1355_03350"/>
<accession>A0A177NPU2</accession>
<dbReference type="SUPFAM" id="SSF69593">
    <property type="entry name" value="Glycerol-3-phosphate (1)-acyltransferase"/>
    <property type="match status" value="1"/>
</dbReference>
<evidence type="ECO:0000313" key="13">
    <source>
        <dbReference type="Proteomes" id="UP000077628"/>
    </source>
</evidence>
<proteinExistence type="inferred from homology"/>
<comment type="function">
    <text evidence="9">Catalyzes the first step in the biosynthesis of ornithine lipids, which are phosphorus-free membrane lipids. Catalyzes the 3-hydroxyacyl-acyl carrier protein-dependent acylation of ornithine to form lyso-ornithine lipid (LOL).</text>
</comment>
<evidence type="ECO:0000256" key="4">
    <source>
        <dbReference type="ARBA" id="ARBA00023098"/>
    </source>
</evidence>
<keyword evidence="2" id="KW-0444">Lipid biosynthesis</keyword>
<dbReference type="InterPro" id="IPR002123">
    <property type="entry name" value="Plipid/glycerol_acylTrfase"/>
</dbReference>
<keyword evidence="13" id="KW-1185">Reference proteome</keyword>
<evidence type="ECO:0000256" key="3">
    <source>
        <dbReference type="ARBA" id="ARBA00022679"/>
    </source>
</evidence>
<evidence type="ECO:0000256" key="8">
    <source>
        <dbReference type="ARBA" id="ARBA00039866"/>
    </source>
</evidence>
<dbReference type="InterPro" id="IPR016181">
    <property type="entry name" value="Acyl_CoA_acyltransferase"/>
</dbReference>
<dbReference type="EMBL" id="LUUK01000151">
    <property type="protein sequence ID" value="OAI19995.1"/>
    <property type="molecule type" value="Genomic_DNA"/>
</dbReference>
<dbReference type="CDD" id="cd07986">
    <property type="entry name" value="LPLAT_ACT14924-like"/>
    <property type="match status" value="1"/>
</dbReference>
<reference evidence="13" key="1">
    <citation type="submission" date="2016-03" db="EMBL/GenBank/DDBJ databases">
        <authorList>
            <person name="Heylen K."/>
            <person name="De Vos P."/>
            <person name="Vekeman B."/>
        </authorList>
    </citation>
    <scope>NUCLEOTIDE SEQUENCE [LARGE SCALE GENOMIC DNA]</scope>
    <source>
        <strain evidence="13">R-45383</strain>
    </source>
</reference>
<keyword evidence="5 12" id="KW-0012">Acyltransferase</keyword>
<dbReference type="SMART" id="SM00563">
    <property type="entry name" value="PlsC"/>
    <property type="match status" value="1"/>
</dbReference>